<proteinExistence type="predicted"/>
<dbReference type="RefSeq" id="WP_012784399.1">
    <property type="nucleotide sequence ID" value="NC_013131.1"/>
</dbReference>
<evidence type="ECO:0008006" key="3">
    <source>
        <dbReference type="Google" id="ProtNLM"/>
    </source>
</evidence>
<accession>C7QHG5</accession>
<evidence type="ECO:0000313" key="2">
    <source>
        <dbReference type="Proteomes" id="UP000000851"/>
    </source>
</evidence>
<reference evidence="1 2" key="1">
    <citation type="journal article" date="2009" name="Stand. Genomic Sci.">
        <title>Complete genome sequence of Catenulispora acidiphila type strain (ID 139908).</title>
        <authorList>
            <person name="Copeland A."/>
            <person name="Lapidus A."/>
            <person name="Glavina Del Rio T."/>
            <person name="Nolan M."/>
            <person name="Lucas S."/>
            <person name="Chen F."/>
            <person name="Tice H."/>
            <person name="Cheng J.F."/>
            <person name="Bruce D."/>
            <person name="Goodwin L."/>
            <person name="Pitluck S."/>
            <person name="Mikhailova N."/>
            <person name="Pati A."/>
            <person name="Ivanova N."/>
            <person name="Mavromatis K."/>
            <person name="Chen A."/>
            <person name="Palaniappan K."/>
            <person name="Chain P."/>
            <person name="Land M."/>
            <person name="Hauser L."/>
            <person name="Chang Y.J."/>
            <person name="Jeffries C.D."/>
            <person name="Chertkov O."/>
            <person name="Brettin T."/>
            <person name="Detter J.C."/>
            <person name="Han C."/>
            <person name="Ali Z."/>
            <person name="Tindall B.J."/>
            <person name="Goker M."/>
            <person name="Bristow J."/>
            <person name="Eisen J.A."/>
            <person name="Markowitz V."/>
            <person name="Hugenholtz P."/>
            <person name="Kyrpides N.C."/>
            <person name="Klenk H.P."/>
        </authorList>
    </citation>
    <scope>NUCLEOTIDE SEQUENCE [LARGE SCALE GENOMIC DNA]</scope>
    <source>
        <strain evidence="2">DSM 44928 / JCM 14897 / NBRC 102108 / NRRL B-24433 / ID139908</strain>
    </source>
</reference>
<sequence length="260" mass="27990">MSREEIHPASEPRLDPPVHPVRGGVVGVVLLAHGGKETSHEAPHRRGGPVTRMRMIARAVAPRLAGRGVAVHTMCFRYQGWNGAERAPVPDVWWAAARLTERYGEVPLVLAGHSLGGRAVVNAADAPGVVGVLGLAPWLPAQEPTGQLAGRRLLLAHGTRDRVTSPRSSYEYAARARAEGHDVARIVLPGSGHTMLSRARDWNRLVLAFSHTCLLEQHVVAADANRTRPPRYADVIAEAFQAAAPEGLQRVLTPAGRVRS</sequence>
<organism evidence="1 2">
    <name type="scientific">Catenulispora acidiphila (strain DSM 44928 / JCM 14897 / NBRC 102108 / NRRL B-24433 / ID139908)</name>
    <dbReference type="NCBI Taxonomy" id="479433"/>
    <lineage>
        <taxon>Bacteria</taxon>
        <taxon>Bacillati</taxon>
        <taxon>Actinomycetota</taxon>
        <taxon>Actinomycetes</taxon>
        <taxon>Catenulisporales</taxon>
        <taxon>Catenulisporaceae</taxon>
        <taxon>Catenulispora</taxon>
    </lineage>
</organism>
<dbReference type="HOGENOM" id="CLU_081587_1_0_11"/>
<evidence type="ECO:0000313" key="1">
    <source>
        <dbReference type="EMBL" id="ACU69104.1"/>
    </source>
</evidence>
<dbReference type="InParanoid" id="C7QHG5"/>
<dbReference type="AlphaFoldDB" id="C7QHG5"/>
<protein>
    <recommendedName>
        <fullName evidence="3">AB hydrolase-1 domain-containing protein</fullName>
    </recommendedName>
</protein>
<dbReference type="Proteomes" id="UP000000851">
    <property type="component" value="Chromosome"/>
</dbReference>
<dbReference type="STRING" id="479433.Caci_0149"/>
<dbReference type="GO" id="GO:0008236">
    <property type="term" value="F:serine-type peptidase activity"/>
    <property type="evidence" value="ECO:0007669"/>
    <property type="project" value="InterPro"/>
</dbReference>
<dbReference type="OrthoDB" id="3366509at2"/>
<dbReference type="GO" id="GO:0006508">
    <property type="term" value="P:proteolysis"/>
    <property type="evidence" value="ECO:0007669"/>
    <property type="project" value="InterPro"/>
</dbReference>
<dbReference type="Gene3D" id="3.40.50.1820">
    <property type="entry name" value="alpha/beta hydrolase"/>
    <property type="match status" value="1"/>
</dbReference>
<gene>
    <name evidence="1" type="ordered locus">Caci_0149</name>
</gene>
<dbReference type="eggNOG" id="COG0412">
    <property type="taxonomic scope" value="Bacteria"/>
</dbReference>
<dbReference type="KEGG" id="cai:Caci_0149"/>
<dbReference type="InterPro" id="IPR029058">
    <property type="entry name" value="AB_hydrolase_fold"/>
</dbReference>
<dbReference type="SUPFAM" id="SSF53474">
    <property type="entry name" value="alpha/beta-Hydrolases"/>
    <property type="match status" value="1"/>
</dbReference>
<keyword evidence="2" id="KW-1185">Reference proteome</keyword>
<name>C7QHG5_CATAD</name>
<dbReference type="EMBL" id="CP001700">
    <property type="protein sequence ID" value="ACU69104.1"/>
    <property type="molecule type" value="Genomic_DNA"/>
</dbReference>